<gene>
    <name evidence="8" type="ORF">HMPREF0647_03220</name>
</gene>
<feature type="transmembrane region" description="Helical" evidence="7">
    <location>
        <begin position="112"/>
        <end position="131"/>
    </location>
</feature>
<dbReference type="AlphaFoldDB" id="A0A096AE31"/>
<evidence type="ECO:0000256" key="2">
    <source>
        <dbReference type="ARBA" id="ARBA00006679"/>
    </source>
</evidence>
<evidence type="ECO:0000256" key="3">
    <source>
        <dbReference type="ARBA" id="ARBA00022475"/>
    </source>
</evidence>
<dbReference type="PANTHER" id="PTHR33452">
    <property type="entry name" value="OXIDOREDUCTASE CATD-RELATED"/>
    <property type="match status" value="1"/>
</dbReference>
<evidence type="ECO:0000313" key="9">
    <source>
        <dbReference type="Proteomes" id="UP000029525"/>
    </source>
</evidence>
<keyword evidence="6 7" id="KW-0472">Membrane</keyword>
<comment type="similarity">
    <text evidence="2">Belongs to the DoxX family.</text>
</comment>
<evidence type="ECO:0000256" key="4">
    <source>
        <dbReference type="ARBA" id="ARBA00022692"/>
    </source>
</evidence>
<evidence type="ECO:0000256" key="5">
    <source>
        <dbReference type="ARBA" id="ARBA00022989"/>
    </source>
</evidence>
<proteinExistence type="inferred from homology"/>
<accession>A0A096AE31</accession>
<feature type="transmembrane region" description="Helical" evidence="7">
    <location>
        <begin position="83"/>
        <end position="100"/>
    </location>
</feature>
<dbReference type="InterPro" id="IPR032808">
    <property type="entry name" value="DoxX"/>
</dbReference>
<sequence>MILGFLFPNANEQTKLSILMLLKCVIFGLLLAHYGFEKLINFNGMAATFPDPFGIGSEASLAIAIFGELVCSLGFIVGFLTRLVLIPMSIAMIVAILAAHGGEVFGEGEYAFLYLVVFILSWIAGAGRYSVDRFIGNKVKNIG</sequence>
<evidence type="ECO:0000256" key="7">
    <source>
        <dbReference type="SAM" id="Phobius"/>
    </source>
</evidence>
<keyword evidence="5 7" id="KW-1133">Transmembrane helix</keyword>
<feature type="transmembrane region" description="Helical" evidence="7">
    <location>
        <begin position="16"/>
        <end position="35"/>
    </location>
</feature>
<comment type="caution">
    <text evidence="8">The sequence shown here is derived from an EMBL/GenBank/DDBJ whole genome shotgun (WGS) entry which is preliminary data.</text>
</comment>
<evidence type="ECO:0000256" key="6">
    <source>
        <dbReference type="ARBA" id="ARBA00023136"/>
    </source>
</evidence>
<dbReference type="Pfam" id="PF07681">
    <property type="entry name" value="DoxX"/>
    <property type="match status" value="1"/>
</dbReference>
<comment type="subcellular location">
    <subcellularLocation>
        <location evidence="1">Cell membrane</location>
        <topology evidence="1">Multi-pass membrane protein</topology>
    </subcellularLocation>
</comment>
<dbReference type="InterPro" id="IPR051907">
    <property type="entry name" value="DoxX-like_oxidoreductase"/>
</dbReference>
<name>A0A096AE31_9BACT</name>
<keyword evidence="4 7" id="KW-0812">Transmembrane</keyword>
<feature type="transmembrane region" description="Helical" evidence="7">
    <location>
        <begin position="55"/>
        <end position="76"/>
    </location>
</feature>
<dbReference type="PANTHER" id="PTHR33452:SF1">
    <property type="entry name" value="INNER MEMBRANE PROTEIN YPHA-RELATED"/>
    <property type="match status" value="1"/>
</dbReference>
<dbReference type="Proteomes" id="UP000029525">
    <property type="component" value="Unassembled WGS sequence"/>
</dbReference>
<dbReference type="RefSeq" id="WP_036866327.1">
    <property type="nucleotide sequence ID" value="NZ_JRNQ01000017.1"/>
</dbReference>
<evidence type="ECO:0000256" key="1">
    <source>
        <dbReference type="ARBA" id="ARBA00004651"/>
    </source>
</evidence>
<dbReference type="GO" id="GO:0005886">
    <property type="term" value="C:plasma membrane"/>
    <property type="evidence" value="ECO:0007669"/>
    <property type="project" value="UniProtKB-SubCell"/>
</dbReference>
<organism evidence="8 9">
    <name type="scientific">Prevotella bivia DNF00320</name>
    <dbReference type="NCBI Taxonomy" id="1401068"/>
    <lineage>
        <taxon>Bacteria</taxon>
        <taxon>Pseudomonadati</taxon>
        <taxon>Bacteroidota</taxon>
        <taxon>Bacteroidia</taxon>
        <taxon>Bacteroidales</taxon>
        <taxon>Prevotellaceae</taxon>
        <taxon>Prevotella</taxon>
    </lineage>
</organism>
<reference evidence="8 9" key="1">
    <citation type="submission" date="2014-07" db="EMBL/GenBank/DDBJ databases">
        <authorList>
            <person name="McCorrison J."/>
            <person name="Sanka R."/>
            <person name="Torralba M."/>
            <person name="Gillis M."/>
            <person name="Haft D.H."/>
            <person name="Methe B."/>
            <person name="Sutton G."/>
            <person name="Nelson K.E."/>
        </authorList>
    </citation>
    <scope>NUCLEOTIDE SEQUENCE [LARGE SCALE GENOMIC DNA]</scope>
    <source>
        <strain evidence="8 9">DNF00320</strain>
    </source>
</reference>
<dbReference type="OrthoDB" id="9813193at2"/>
<evidence type="ECO:0000313" key="8">
    <source>
        <dbReference type="EMBL" id="KGF45348.1"/>
    </source>
</evidence>
<protein>
    <submittedName>
        <fullName evidence="8">DoxX family protein</fullName>
    </submittedName>
</protein>
<keyword evidence="3" id="KW-1003">Cell membrane</keyword>
<dbReference type="EMBL" id="JRNQ01000017">
    <property type="protein sequence ID" value="KGF45348.1"/>
    <property type="molecule type" value="Genomic_DNA"/>
</dbReference>